<name>A0A0F9P9I4_9ZZZZ</name>
<organism evidence="1">
    <name type="scientific">marine sediment metagenome</name>
    <dbReference type="NCBI Taxonomy" id="412755"/>
    <lineage>
        <taxon>unclassified sequences</taxon>
        <taxon>metagenomes</taxon>
        <taxon>ecological metagenomes</taxon>
    </lineage>
</organism>
<gene>
    <name evidence="1" type="ORF">LCGC14_0853760</name>
</gene>
<protein>
    <submittedName>
        <fullName evidence="1">Uncharacterized protein</fullName>
    </submittedName>
</protein>
<evidence type="ECO:0000313" key="1">
    <source>
        <dbReference type="EMBL" id="KKN28490.1"/>
    </source>
</evidence>
<sequence length="147" mass="16513">MNTMPEVKHDNVNILAAYGFGMARIAATALREDVIDCLTPTSKRIAQRLLAHLDDQSIYELPAQADLIELVDIIAEQIEEETEVVTHYDHDPCNVSNIKHWTQNKLSEEADSLTNALVILVELLASVNVIRDLLQAEAMLLRKRSTH</sequence>
<reference evidence="1" key="1">
    <citation type="journal article" date="2015" name="Nature">
        <title>Complex archaea that bridge the gap between prokaryotes and eukaryotes.</title>
        <authorList>
            <person name="Spang A."/>
            <person name="Saw J.H."/>
            <person name="Jorgensen S.L."/>
            <person name="Zaremba-Niedzwiedzka K."/>
            <person name="Martijn J."/>
            <person name="Lind A.E."/>
            <person name="van Eijk R."/>
            <person name="Schleper C."/>
            <person name="Guy L."/>
            <person name="Ettema T.J."/>
        </authorList>
    </citation>
    <scope>NUCLEOTIDE SEQUENCE</scope>
</reference>
<dbReference type="EMBL" id="LAZR01002558">
    <property type="protein sequence ID" value="KKN28490.1"/>
    <property type="molecule type" value="Genomic_DNA"/>
</dbReference>
<comment type="caution">
    <text evidence="1">The sequence shown here is derived from an EMBL/GenBank/DDBJ whole genome shotgun (WGS) entry which is preliminary data.</text>
</comment>
<proteinExistence type="predicted"/>
<accession>A0A0F9P9I4</accession>
<dbReference type="AlphaFoldDB" id="A0A0F9P9I4"/>